<protein>
    <submittedName>
        <fullName evidence="1">Uncharacterized protein</fullName>
    </submittedName>
</protein>
<evidence type="ECO:0000313" key="1">
    <source>
        <dbReference type="EMBL" id="CCA74177.1"/>
    </source>
</evidence>
<accession>G4TS84</accession>
<dbReference type="EMBL" id="CAFZ01000286">
    <property type="protein sequence ID" value="CCA74177.1"/>
    <property type="molecule type" value="Genomic_DNA"/>
</dbReference>
<comment type="caution">
    <text evidence="1">The sequence shown here is derived from an EMBL/GenBank/DDBJ whole genome shotgun (WGS) entry which is preliminary data.</text>
</comment>
<evidence type="ECO:0000313" key="2">
    <source>
        <dbReference type="Proteomes" id="UP000007148"/>
    </source>
</evidence>
<name>G4TS84_SERID</name>
<reference evidence="1 2" key="1">
    <citation type="journal article" date="2011" name="PLoS Pathog.">
        <title>Endophytic Life Strategies Decoded by Genome and Transcriptome Analyses of the Mutualistic Root Symbiont Piriformospora indica.</title>
        <authorList>
            <person name="Zuccaro A."/>
            <person name="Lahrmann U."/>
            <person name="Guldener U."/>
            <person name="Langen G."/>
            <person name="Pfiffi S."/>
            <person name="Biedenkopf D."/>
            <person name="Wong P."/>
            <person name="Samans B."/>
            <person name="Grimm C."/>
            <person name="Basiewicz M."/>
            <person name="Murat C."/>
            <person name="Martin F."/>
            <person name="Kogel K.H."/>
        </authorList>
    </citation>
    <scope>NUCLEOTIDE SEQUENCE [LARGE SCALE GENOMIC DNA]</scope>
    <source>
        <strain evidence="1 2">DSM 11827</strain>
    </source>
</reference>
<proteinExistence type="predicted"/>
<dbReference type="AlphaFoldDB" id="G4TS84"/>
<gene>
    <name evidence="1" type="ORF">PIIN_08130</name>
</gene>
<keyword evidence="2" id="KW-1185">Reference proteome</keyword>
<dbReference type="Proteomes" id="UP000007148">
    <property type="component" value="Unassembled WGS sequence"/>
</dbReference>
<organism evidence="1 2">
    <name type="scientific">Serendipita indica (strain DSM 11827)</name>
    <name type="common">Root endophyte fungus</name>
    <name type="synonym">Piriformospora indica</name>
    <dbReference type="NCBI Taxonomy" id="1109443"/>
    <lineage>
        <taxon>Eukaryota</taxon>
        <taxon>Fungi</taxon>
        <taxon>Dikarya</taxon>
        <taxon>Basidiomycota</taxon>
        <taxon>Agaricomycotina</taxon>
        <taxon>Agaricomycetes</taxon>
        <taxon>Sebacinales</taxon>
        <taxon>Serendipitaceae</taxon>
        <taxon>Serendipita</taxon>
    </lineage>
</organism>
<dbReference type="HOGENOM" id="CLU_2671963_0_0_1"/>
<sequence>MRIGDGLDTSNAYIVSVEVLLPRLSVQLSHIYPSSAPVLVRDSPSSRVDRLFGCRLLVIDTLGASQSCIDRLSEN</sequence>
<dbReference type="InParanoid" id="G4TS84"/>